<dbReference type="Proteomes" id="UP000054053">
    <property type="component" value="Unassembled WGS sequence"/>
</dbReference>
<proteinExistence type="predicted"/>
<evidence type="ECO:0000313" key="2">
    <source>
        <dbReference type="Proteomes" id="UP000054053"/>
    </source>
</evidence>
<evidence type="ECO:0000313" key="1">
    <source>
        <dbReference type="EMBL" id="GAO13848.1"/>
    </source>
</evidence>
<dbReference type="EMBL" id="BBTG02000002">
    <property type="protein sequence ID" value="GAO13848.1"/>
    <property type="molecule type" value="Genomic_DNA"/>
</dbReference>
<comment type="caution">
    <text evidence="1">The sequence shown here is derived from an EMBL/GenBank/DDBJ whole genome shotgun (WGS) entry which is preliminary data.</text>
</comment>
<sequence>MAVQSPTENTLAKLTTLADTSIRLYPLAREAVSLGSLPNSMRSGEYILTAGFAVLQEFLAMAKLWSSPD</sequence>
<gene>
    <name evidence="1" type="ORF">UVI_02004330</name>
</gene>
<reference evidence="2" key="1">
    <citation type="journal article" date="2016" name="Genome Announc.">
        <title>Genome sequence of Ustilaginoidea virens IPU010, a rice pathogenic fungus causing false smut.</title>
        <authorList>
            <person name="Kumagai T."/>
            <person name="Ishii T."/>
            <person name="Terai G."/>
            <person name="Umemura M."/>
            <person name="Machida M."/>
            <person name="Asai K."/>
        </authorList>
    </citation>
    <scope>NUCLEOTIDE SEQUENCE [LARGE SCALE GENOMIC DNA]</scope>
    <source>
        <strain evidence="2">IPU010</strain>
    </source>
</reference>
<dbReference type="HOGENOM" id="CLU_2777803_0_0_1"/>
<accession>A0A063BW11</accession>
<evidence type="ECO:0008006" key="3">
    <source>
        <dbReference type="Google" id="ProtNLM"/>
    </source>
</evidence>
<organism evidence="1 2">
    <name type="scientific">Ustilaginoidea virens</name>
    <name type="common">Rice false smut fungus</name>
    <name type="synonym">Villosiclava virens</name>
    <dbReference type="NCBI Taxonomy" id="1159556"/>
    <lineage>
        <taxon>Eukaryota</taxon>
        <taxon>Fungi</taxon>
        <taxon>Dikarya</taxon>
        <taxon>Ascomycota</taxon>
        <taxon>Pezizomycotina</taxon>
        <taxon>Sordariomycetes</taxon>
        <taxon>Hypocreomycetidae</taxon>
        <taxon>Hypocreales</taxon>
        <taxon>Clavicipitaceae</taxon>
        <taxon>Ustilaginoidea</taxon>
    </lineage>
</organism>
<protein>
    <recommendedName>
        <fullName evidence="3">DUF357 domain-containing protein</fullName>
    </recommendedName>
</protein>
<dbReference type="AlphaFoldDB" id="A0A063BW11"/>
<name>A0A063BW11_USTVR</name>